<proteinExistence type="predicted"/>
<evidence type="ECO:0008006" key="4">
    <source>
        <dbReference type="Google" id="ProtNLM"/>
    </source>
</evidence>
<protein>
    <recommendedName>
        <fullName evidence="4">TonB-dependent receptor</fullName>
    </recommendedName>
</protein>
<feature type="signal peptide" evidence="1">
    <location>
        <begin position="1"/>
        <end position="24"/>
    </location>
</feature>
<comment type="caution">
    <text evidence="2">The sequence shown here is derived from an EMBL/GenBank/DDBJ whole genome shotgun (WGS) entry which is preliminary data.</text>
</comment>
<dbReference type="AlphaFoldDB" id="A0A972F5A3"/>
<dbReference type="Proteomes" id="UP000599523">
    <property type="component" value="Unassembled WGS sequence"/>
</dbReference>
<dbReference type="EMBL" id="WTVM01000001">
    <property type="protein sequence ID" value="NMG01414.1"/>
    <property type="molecule type" value="Genomic_DNA"/>
</dbReference>
<feature type="chain" id="PRO_5037929610" description="TonB-dependent receptor" evidence="1">
    <location>
        <begin position="25"/>
        <end position="54"/>
    </location>
</feature>
<gene>
    <name evidence="2" type="ORF">GPA21_00305</name>
</gene>
<keyword evidence="3" id="KW-1185">Reference proteome</keyword>
<accession>A0A972F5A3</accession>
<dbReference type="RefSeq" id="WP_168986208.1">
    <property type="nucleotide sequence ID" value="NZ_CAWPHM010000111.1"/>
</dbReference>
<organism evidence="2 3">
    <name type="scientific">Azoarcus taiwanensis</name>
    <dbReference type="NCBI Taxonomy" id="666964"/>
    <lineage>
        <taxon>Bacteria</taxon>
        <taxon>Pseudomonadati</taxon>
        <taxon>Pseudomonadota</taxon>
        <taxon>Betaproteobacteria</taxon>
        <taxon>Rhodocyclales</taxon>
        <taxon>Zoogloeaceae</taxon>
        <taxon>Azoarcus</taxon>
    </lineage>
</organism>
<reference evidence="2" key="1">
    <citation type="submission" date="2019-12" db="EMBL/GenBank/DDBJ databases">
        <title>Comparative genomics gives insights into the taxonomy of the Azoarcus-Aromatoleum group and reveals separate origins of nif in the plant-associated Azoarcus and non-plant-associated Aromatoleum sub-groups.</title>
        <authorList>
            <person name="Lafos M."/>
            <person name="Maluk M."/>
            <person name="Batista M."/>
            <person name="Junghare M."/>
            <person name="Carmona M."/>
            <person name="Faoro H."/>
            <person name="Cruz L.M."/>
            <person name="Battistoni F."/>
            <person name="De Souza E."/>
            <person name="Pedrosa F."/>
            <person name="Chen W.-M."/>
            <person name="Poole P.S."/>
            <person name="Dixon R.A."/>
            <person name="James E.K."/>
        </authorList>
    </citation>
    <scope>NUCLEOTIDE SEQUENCE</scope>
    <source>
        <strain evidence="2">NSC3</strain>
    </source>
</reference>
<keyword evidence="1" id="KW-0732">Signal</keyword>
<sequence>MPASNMPHRLALACLLSGATAAQAQSLPALGEVVITATRTRSYKSNPKRRQAER</sequence>
<evidence type="ECO:0000313" key="2">
    <source>
        <dbReference type="EMBL" id="NMG01414.1"/>
    </source>
</evidence>
<name>A0A972F5A3_9RHOO</name>
<evidence type="ECO:0000256" key="1">
    <source>
        <dbReference type="SAM" id="SignalP"/>
    </source>
</evidence>
<evidence type="ECO:0000313" key="3">
    <source>
        <dbReference type="Proteomes" id="UP000599523"/>
    </source>
</evidence>